<feature type="region of interest" description="Disordered" evidence="1">
    <location>
        <begin position="97"/>
        <end position="119"/>
    </location>
</feature>
<keyword evidence="3" id="KW-1185">Reference proteome</keyword>
<evidence type="ECO:0000313" key="2">
    <source>
        <dbReference type="EMBL" id="KAJ8419063.1"/>
    </source>
</evidence>
<gene>
    <name evidence="2" type="ORF">AAFF_G00005620</name>
</gene>
<comment type="caution">
    <text evidence="2">The sequence shown here is derived from an EMBL/GenBank/DDBJ whole genome shotgun (WGS) entry which is preliminary data.</text>
</comment>
<evidence type="ECO:0000256" key="1">
    <source>
        <dbReference type="SAM" id="MobiDB-lite"/>
    </source>
</evidence>
<feature type="compositionally biased region" description="Polar residues" evidence="1">
    <location>
        <begin position="102"/>
        <end position="119"/>
    </location>
</feature>
<reference evidence="2" key="1">
    <citation type="journal article" date="2023" name="Science">
        <title>Genome structures resolve the early diversification of teleost fishes.</title>
        <authorList>
            <person name="Parey E."/>
            <person name="Louis A."/>
            <person name="Montfort J."/>
            <person name="Bouchez O."/>
            <person name="Roques C."/>
            <person name="Iampietro C."/>
            <person name="Lluch J."/>
            <person name="Castinel A."/>
            <person name="Donnadieu C."/>
            <person name="Desvignes T."/>
            <person name="Floi Bucao C."/>
            <person name="Jouanno E."/>
            <person name="Wen M."/>
            <person name="Mejri S."/>
            <person name="Dirks R."/>
            <person name="Jansen H."/>
            <person name="Henkel C."/>
            <person name="Chen W.J."/>
            <person name="Zahm M."/>
            <person name="Cabau C."/>
            <person name="Klopp C."/>
            <person name="Thompson A.W."/>
            <person name="Robinson-Rechavi M."/>
            <person name="Braasch I."/>
            <person name="Lecointre G."/>
            <person name="Bobe J."/>
            <person name="Postlethwait J.H."/>
            <person name="Berthelot C."/>
            <person name="Roest Crollius H."/>
            <person name="Guiguen Y."/>
        </authorList>
    </citation>
    <scope>NUCLEOTIDE SEQUENCE</scope>
    <source>
        <strain evidence="2">NC1722</strain>
    </source>
</reference>
<organism evidence="2 3">
    <name type="scientific">Aldrovandia affinis</name>
    <dbReference type="NCBI Taxonomy" id="143900"/>
    <lineage>
        <taxon>Eukaryota</taxon>
        <taxon>Metazoa</taxon>
        <taxon>Chordata</taxon>
        <taxon>Craniata</taxon>
        <taxon>Vertebrata</taxon>
        <taxon>Euteleostomi</taxon>
        <taxon>Actinopterygii</taxon>
        <taxon>Neopterygii</taxon>
        <taxon>Teleostei</taxon>
        <taxon>Notacanthiformes</taxon>
        <taxon>Halosauridae</taxon>
        <taxon>Aldrovandia</taxon>
    </lineage>
</organism>
<protein>
    <submittedName>
        <fullName evidence="2">Uncharacterized protein</fullName>
    </submittedName>
</protein>
<proteinExistence type="predicted"/>
<evidence type="ECO:0000313" key="3">
    <source>
        <dbReference type="Proteomes" id="UP001221898"/>
    </source>
</evidence>
<sequence>MLIFNDLILKDPFSLAVTKEAISPCDLAARSASVSSCRARCHLESAAGGLNRCQAPPSDPLAVNCCSACLFVNVGPPWRHRACGQASQTLISRCDSVPLSRSAGTPSSSPTHRSTLTHQDPSITIASMLRWRSETE</sequence>
<name>A0AAD7TE34_9TELE</name>
<dbReference type="AlphaFoldDB" id="A0AAD7TE34"/>
<accession>A0AAD7TE34</accession>
<dbReference type="Proteomes" id="UP001221898">
    <property type="component" value="Unassembled WGS sequence"/>
</dbReference>
<dbReference type="EMBL" id="JAINUG010000001">
    <property type="protein sequence ID" value="KAJ8419063.1"/>
    <property type="molecule type" value="Genomic_DNA"/>
</dbReference>